<comment type="caution">
    <text evidence="3">The sequence shown here is derived from an EMBL/GenBank/DDBJ whole genome shotgun (WGS) entry which is preliminary data.</text>
</comment>
<organism evidence="3 4">
    <name type="scientific">Gymnopilus dilepis</name>
    <dbReference type="NCBI Taxonomy" id="231916"/>
    <lineage>
        <taxon>Eukaryota</taxon>
        <taxon>Fungi</taxon>
        <taxon>Dikarya</taxon>
        <taxon>Basidiomycota</taxon>
        <taxon>Agaricomycotina</taxon>
        <taxon>Agaricomycetes</taxon>
        <taxon>Agaricomycetidae</taxon>
        <taxon>Agaricales</taxon>
        <taxon>Agaricineae</taxon>
        <taxon>Hymenogastraceae</taxon>
        <taxon>Gymnopilus</taxon>
    </lineage>
</organism>
<dbReference type="InterPro" id="IPR001810">
    <property type="entry name" value="F-box_dom"/>
</dbReference>
<dbReference type="InterPro" id="IPR036047">
    <property type="entry name" value="F-box-like_dom_sf"/>
</dbReference>
<evidence type="ECO:0000313" key="3">
    <source>
        <dbReference type="EMBL" id="PPQ72536.1"/>
    </source>
</evidence>
<feature type="compositionally biased region" description="Polar residues" evidence="1">
    <location>
        <begin position="1"/>
        <end position="15"/>
    </location>
</feature>
<dbReference type="Gene3D" id="1.20.1280.50">
    <property type="match status" value="1"/>
</dbReference>
<evidence type="ECO:0000256" key="1">
    <source>
        <dbReference type="SAM" id="MobiDB-lite"/>
    </source>
</evidence>
<gene>
    <name evidence="3" type="ORF">CVT26_004015</name>
</gene>
<accession>A0A409W220</accession>
<reference evidence="3 4" key="1">
    <citation type="journal article" date="2018" name="Evol. Lett.">
        <title>Horizontal gene cluster transfer increased hallucinogenic mushroom diversity.</title>
        <authorList>
            <person name="Reynolds H.T."/>
            <person name="Vijayakumar V."/>
            <person name="Gluck-Thaler E."/>
            <person name="Korotkin H.B."/>
            <person name="Matheny P.B."/>
            <person name="Slot J.C."/>
        </authorList>
    </citation>
    <scope>NUCLEOTIDE SEQUENCE [LARGE SCALE GENOMIC DNA]</scope>
    <source>
        <strain evidence="3 4">SRW20</strain>
    </source>
</reference>
<proteinExistence type="predicted"/>
<sequence length="491" mass="56023">MQATASQHESGPSKHSQPRRSTSHYRPSRDSRKPFDSLPVEVVSIVFKHYVHSVSQKSQRPYRSPLGLGKVCRRWRQIAWATPDLWTKLRIRRQDPVSMLYAELADEWLSRSRTLSLWIGFEFHCVRQDKYNRSVGQRMLEIFGRYSDRWYSLSLTVPDFILVNFRPTPSPSPVLHTISLKGNPNHGVGSPYHVSIPTFAEFSPKIVNVSFLQLDLDWTFVTVLEICRVDIAEVSRILPLATNLSKCTLRKVGSLNRALNPTITKISCPSLESLDIDFSDLESQSLFCCTGSLPALKRLTFKGCREQSTDMLIALLTQSSCTLKCLVFFEPWQDTFALSHLAPLLSSLTELNVFSDHSSYSAIDIYSSYHILANQSSISPIGLTATWPKFLLPSLEIFKWFGKGHSYPWETLPGLIMPVSLDGEIYRRPLKLVQISFDDAAAVNVPHISKGTIQQLSEFTDVTFEFTVNYYLSEQKMDWWKVSLEESQKLR</sequence>
<keyword evidence="4" id="KW-1185">Reference proteome</keyword>
<dbReference type="SUPFAM" id="SSF52047">
    <property type="entry name" value="RNI-like"/>
    <property type="match status" value="1"/>
</dbReference>
<dbReference type="OrthoDB" id="3139566at2759"/>
<dbReference type="AlphaFoldDB" id="A0A409W220"/>
<dbReference type="Gene3D" id="3.80.10.10">
    <property type="entry name" value="Ribonuclease Inhibitor"/>
    <property type="match status" value="1"/>
</dbReference>
<dbReference type="Pfam" id="PF12937">
    <property type="entry name" value="F-box-like"/>
    <property type="match status" value="1"/>
</dbReference>
<dbReference type="InParanoid" id="A0A409W220"/>
<dbReference type="EMBL" id="NHYE01005452">
    <property type="protein sequence ID" value="PPQ72536.1"/>
    <property type="molecule type" value="Genomic_DNA"/>
</dbReference>
<dbReference type="Proteomes" id="UP000284706">
    <property type="component" value="Unassembled WGS sequence"/>
</dbReference>
<dbReference type="SUPFAM" id="SSF81383">
    <property type="entry name" value="F-box domain"/>
    <property type="match status" value="1"/>
</dbReference>
<dbReference type="InterPro" id="IPR032675">
    <property type="entry name" value="LRR_dom_sf"/>
</dbReference>
<evidence type="ECO:0000259" key="2">
    <source>
        <dbReference type="Pfam" id="PF12937"/>
    </source>
</evidence>
<feature type="region of interest" description="Disordered" evidence="1">
    <location>
        <begin position="1"/>
        <end position="33"/>
    </location>
</feature>
<evidence type="ECO:0000313" key="4">
    <source>
        <dbReference type="Proteomes" id="UP000284706"/>
    </source>
</evidence>
<name>A0A409W220_9AGAR</name>
<feature type="domain" description="F-box" evidence="2">
    <location>
        <begin position="35"/>
        <end position="91"/>
    </location>
</feature>
<protein>
    <recommendedName>
        <fullName evidence="2">F-box domain-containing protein</fullName>
    </recommendedName>
</protein>